<dbReference type="InterPro" id="IPR002083">
    <property type="entry name" value="MATH/TRAF_dom"/>
</dbReference>
<dbReference type="SUPFAM" id="SSF49599">
    <property type="entry name" value="TRAF domain-like"/>
    <property type="match status" value="1"/>
</dbReference>
<evidence type="ECO:0000313" key="3">
    <source>
        <dbReference type="Proteomes" id="UP000652761"/>
    </source>
</evidence>
<organism evidence="2 3">
    <name type="scientific">Colocasia esculenta</name>
    <name type="common">Wild taro</name>
    <name type="synonym">Arum esculentum</name>
    <dbReference type="NCBI Taxonomy" id="4460"/>
    <lineage>
        <taxon>Eukaryota</taxon>
        <taxon>Viridiplantae</taxon>
        <taxon>Streptophyta</taxon>
        <taxon>Embryophyta</taxon>
        <taxon>Tracheophyta</taxon>
        <taxon>Spermatophyta</taxon>
        <taxon>Magnoliopsida</taxon>
        <taxon>Liliopsida</taxon>
        <taxon>Araceae</taxon>
        <taxon>Aroideae</taxon>
        <taxon>Colocasieae</taxon>
        <taxon>Colocasia</taxon>
    </lineage>
</organism>
<accession>A0A843WSR3</accession>
<sequence length="181" mass="20964">MAMEKALVPLSFVYAWNLESLSFSRRASKEAWHHSSSFMAGGYRWRLTLHPTCHEEEGGKSYWSLFLMPEDDTVLPPHFIVETILETSLFNEKNKLNKKAGRYSWIPRESMKVVIFLCTWSWTTPKNSPLLTKCLQILSSLWWIRSTETTMNAEEKSPAGTTAVHQGLDCYQFMDFTRAET</sequence>
<gene>
    <name evidence="2" type="ORF">Taro_040344</name>
</gene>
<comment type="caution">
    <text evidence="2">The sequence shown here is derived from an EMBL/GenBank/DDBJ whole genome shotgun (WGS) entry which is preliminary data.</text>
</comment>
<proteinExistence type="predicted"/>
<evidence type="ECO:0000259" key="1">
    <source>
        <dbReference type="PROSITE" id="PS50144"/>
    </source>
</evidence>
<dbReference type="OrthoDB" id="1883087at2759"/>
<keyword evidence="3" id="KW-1185">Reference proteome</keyword>
<dbReference type="EMBL" id="NMUH01003889">
    <property type="protein sequence ID" value="MQM07505.1"/>
    <property type="molecule type" value="Genomic_DNA"/>
</dbReference>
<dbReference type="AlphaFoldDB" id="A0A843WSR3"/>
<evidence type="ECO:0000313" key="2">
    <source>
        <dbReference type="EMBL" id="MQM07505.1"/>
    </source>
</evidence>
<dbReference type="PROSITE" id="PS50144">
    <property type="entry name" value="MATH"/>
    <property type="match status" value="1"/>
</dbReference>
<dbReference type="InterPro" id="IPR008974">
    <property type="entry name" value="TRAF-like"/>
</dbReference>
<dbReference type="Proteomes" id="UP000652761">
    <property type="component" value="Unassembled WGS sequence"/>
</dbReference>
<dbReference type="Gene3D" id="2.60.210.10">
    <property type="entry name" value="Apoptosis, Tumor Necrosis Factor Receptor Associated Protein 2, Chain A"/>
    <property type="match status" value="1"/>
</dbReference>
<name>A0A843WSR3_COLES</name>
<reference evidence="2" key="1">
    <citation type="submission" date="2017-07" db="EMBL/GenBank/DDBJ databases">
        <title>Taro Niue Genome Assembly and Annotation.</title>
        <authorList>
            <person name="Atibalentja N."/>
            <person name="Keating K."/>
            <person name="Fields C.J."/>
        </authorList>
    </citation>
    <scope>NUCLEOTIDE SEQUENCE</scope>
    <source>
        <strain evidence="2">Niue_2</strain>
        <tissue evidence="2">Leaf</tissue>
    </source>
</reference>
<feature type="domain" description="MATH" evidence="1">
    <location>
        <begin position="11"/>
        <end position="141"/>
    </location>
</feature>
<protein>
    <recommendedName>
        <fullName evidence="1">MATH domain-containing protein</fullName>
    </recommendedName>
</protein>
<dbReference type="CDD" id="cd00121">
    <property type="entry name" value="MATH"/>
    <property type="match status" value="1"/>
</dbReference>